<evidence type="ECO:0000256" key="9">
    <source>
        <dbReference type="SAM" id="MobiDB-lite"/>
    </source>
</evidence>
<comment type="subcellular location">
    <subcellularLocation>
        <location evidence="1">Cytoplasm</location>
        <location evidence="1">Cytoskeleton</location>
    </subcellularLocation>
</comment>
<feature type="region of interest" description="Disordered" evidence="9">
    <location>
        <begin position="368"/>
        <end position="423"/>
    </location>
</feature>
<dbReference type="PROSITE" id="PS50067">
    <property type="entry name" value="KINESIN_MOTOR_2"/>
    <property type="match status" value="1"/>
</dbReference>
<sequence length="673" mass="74769">MDVSASRKRPTISGASRKPLDMVMERKKSGEKRQTRVKVVIRVRPPLTQDNSKICVGTAGNKVEIFNHRNIKENLQYEFSSVFDKSSSQREIFEVCVKPLLGHAIKGENVSIFAYGPTGAGKTYTMLGTEEDPGMIPRVMHTLFQSLPAHCGTAAGPALNAASDHKVSFSFLEIYNEKVQDLLNPSETDLPIREDGNHNIFVAGLTEKVIRSFDDFKHLFGPASKNRTMAATKLNDRSSRSHCIVQLKVDSRRGNQVYHGKIYLIDLAGSEDNRRTGNIGIRLKESGAINKSLFVLGEVVDAINNNLPRIPYRNSKLTRLLQDSIGGSCHAVMITNVSPEESFYYDTYCTLNFATKSRKIVNSNTASISVDRPAEPPKSLKRSHSESQRVGGKTAKHPKLSDGHSTSSHASPPPSADISPLGPLVQRQDHLERTVKGCMKKMEDLVSKIHLKSASKPRHPTSKPDPALAEIQRQLTQVQRQLKELEQHREKPAVTEQQRKKEQKPDRRRSLRKALASVPSIDSVLKDKTNTGSSSQAPVKGVTKSGVWMTEDPSCSPLFVPAPSSLSFNKGFKSTACKTSAAPRTPSKFKSDAANFTSQQKKQNEEFLTILNTAPVRRLQELHTVGAKRARLIFDWRQAHGDFSSFDDLGDIPGFTQKYIHSLLQRNFILTDD</sequence>
<keyword evidence="2 8" id="KW-0493">Microtubule</keyword>
<evidence type="ECO:0000256" key="5">
    <source>
        <dbReference type="ARBA" id="ARBA00023175"/>
    </source>
</evidence>
<evidence type="ECO:0000313" key="11">
    <source>
        <dbReference type="EMBL" id="KAK7088739.1"/>
    </source>
</evidence>
<keyword evidence="4 7" id="KW-0067">ATP-binding</keyword>
<dbReference type="Gene3D" id="3.40.850.10">
    <property type="entry name" value="Kinesin motor domain"/>
    <property type="match status" value="1"/>
</dbReference>
<evidence type="ECO:0000256" key="1">
    <source>
        <dbReference type="ARBA" id="ARBA00004245"/>
    </source>
</evidence>
<dbReference type="AlphaFoldDB" id="A0AAN9AKY4"/>
<dbReference type="GO" id="GO:0051231">
    <property type="term" value="P:spindle elongation"/>
    <property type="evidence" value="ECO:0007669"/>
    <property type="project" value="TreeGrafter"/>
</dbReference>
<reference evidence="11 12" key="1">
    <citation type="submission" date="2024-02" db="EMBL/GenBank/DDBJ databases">
        <title>Chromosome-scale genome assembly of the rough periwinkle Littorina saxatilis.</title>
        <authorList>
            <person name="De Jode A."/>
            <person name="Faria R."/>
            <person name="Formenti G."/>
            <person name="Sims Y."/>
            <person name="Smith T.P."/>
            <person name="Tracey A."/>
            <person name="Wood J.M.D."/>
            <person name="Zagrodzka Z.B."/>
            <person name="Johannesson K."/>
            <person name="Butlin R.K."/>
            <person name="Leder E.H."/>
        </authorList>
    </citation>
    <scope>NUCLEOTIDE SEQUENCE [LARGE SCALE GENOMIC DNA]</scope>
    <source>
        <strain evidence="11">Snail1</strain>
        <tissue evidence="11">Muscle</tissue>
    </source>
</reference>
<feature type="compositionally biased region" description="Basic residues" evidence="9">
    <location>
        <begin position="1"/>
        <end position="10"/>
    </location>
</feature>
<dbReference type="InterPro" id="IPR001752">
    <property type="entry name" value="Kinesin_motor_dom"/>
</dbReference>
<evidence type="ECO:0000256" key="6">
    <source>
        <dbReference type="ARBA" id="ARBA00023212"/>
    </source>
</evidence>
<feature type="region of interest" description="Disordered" evidence="9">
    <location>
        <begin position="486"/>
        <end position="540"/>
    </location>
</feature>
<dbReference type="SMART" id="SM00129">
    <property type="entry name" value="KISc"/>
    <property type="match status" value="1"/>
</dbReference>
<dbReference type="EMBL" id="JBAMIC010004070">
    <property type="protein sequence ID" value="KAK7088739.1"/>
    <property type="molecule type" value="Genomic_DNA"/>
</dbReference>
<evidence type="ECO:0000256" key="8">
    <source>
        <dbReference type="RuleBase" id="RU000394"/>
    </source>
</evidence>
<organism evidence="11 12">
    <name type="scientific">Littorina saxatilis</name>
    <dbReference type="NCBI Taxonomy" id="31220"/>
    <lineage>
        <taxon>Eukaryota</taxon>
        <taxon>Metazoa</taxon>
        <taxon>Spiralia</taxon>
        <taxon>Lophotrochozoa</taxon>
        <taxon>Mollusca</taxon>
        <taxon>Gastropoda</taxon>
        <taxon>Caenogastropoda</taxon>
        <taxon>Littorinimorpha</taxon>
        <taxon>Littorinoidea</taxon>
        <taxon>Littorinidae</taxon>
        <taxon>Littorina</taxon>
    </lineage>
</organism>
<dbReference type="GO" id="GO:0005874">
    <property type="term" value="C:microtubule"/>
    <property type="evidence" value="ECO:0007669"/>
    <property type="project" value="UniProtKB-KW"/>
</dbReference>
<dbReference type="PRINTS" id="PR00380">
    <property type="entry name" value="KINESINHEAVY"/>
</dbReference>
<protein>
    <recommendedName>
        <fullName evidence="8">Kinesin-like protein</fullName>
    </recommendedName>
</protein>
<dbReference type="GO" id="GO:0007018">
    <property type="term" value="P:microtubule-based movement"/>
    <property type="evidence" value="ECO:0007669"/>
    <property type="project" value="InterPro"/>
</dbReference>
<dbReference type="PROSITE" id="PS00411">
    <property type="entry name" value="KINESIN_MOTOR_1"/>
    <property type="match status" value="1"/>
</dbReference>
<feature type="region of interest" description="Disordered" evidence="9">
    <location>
        <begin position="1"/>
        <end position="20"/>
    </location>
</feature>
<evidence type="ECO:0000313" key="12">
    <source>
        <dbReference type="Proteomes" id="UP001374579"/>
    </source>
</evidence>
<accession>A0AAN9AKY4</accession>
<dbReference type="InterPro" id="IPR027640">
    <property type="entry name" value="Kinesin-like_fam"/>
</dbReference>
<feature type="domain" description="Kinesin motor" evidence="10">
    <location>
        <begin position="36"/>
        <end position="360"/>
    </location>
</feature>
<dbReference type="PANTHER" id="PTHR47969:SF9">
    <property type="entry name" value="KINESIN-LIKE PROTEIN"/>
    <property type="match status" value="1"/>
</dbReference>
<evidence type="ECO:0000256" key="4">
    <source>
        <dbReference type="ARBA" id="ARBA00022840"/>
    </source>
</evidence>
<evidence type="ECO:0000256" key="7">
    <source>
        <dbReference type="PROSITE-ProRule" id="PRU00283"/>
    </source>
</evidence>
<dbReference type="GO" id="GO:0003777">
    <property type="term" value="F:microtubule motor activity"/>
    <property type="evidence" value="ECO:0007669"/>
    <property type="project" value="InterPro"/>
</dbReference>
<dbReference type="Pfam" id="PF12836">
    <property type="entry name" value="HHH_3"/>
    <property type="match status" value="1"/>
</dbReference>
<keyword evidence="5 7" id="KW-0505">Motor protein</keyword>
<evidence type="ECO:0000256" key="2">
    <source>
        <dbReference type="ARBA" id="ARBA00022701"/>
    </source>
</evidence>
<keyword evidence="3 7" id="KW-0547">Nucleotide-binding</keyword>
<dbReference type="InterPro" id="IPR027417">
    <property type="entry name" value="P-loop_NTPase"/>
</dbReference>
<dbReference type="Pfam" id="PF00225">
    <property type="entry name" value="Kinesin"/>
    <property type="match status" value="1"/>
</dbReference>
<evidence type="ECO:0000256" key="3">
    <source>
        <dbReference type="ARBA" id="ARBA00022741"/>
    </source>
</evidence>
<dbReference type="InterPro" id="IPR036961">
    <property type="entry name" value="Kinesin_motor_dom_sf"/>
</dbReference>
<dbReference type="SUPFAM" id="SSF52540">
    <property type="entry name" value="P-loop containing nucleoside triphosphate hydrolases"/>
    <property type="match status" value="1"/>
</dbReference>
<keyword evidence="12" id="KW-1185">Reference proteome</keyword>
<feature type="compositionally biased region" description="Basic and acidic residues" evidence="9">
    <location>
        <begin position="486"/>
        <end position="505"/>
    </location>
</feature>
<comment type="similarity">
    <text evidence="7 8">Belongs to the TRAFAC class myosin-kinesin ATPase superfamily. Kinesin family.</text>
</comment>
<proteinExistence type="inferred from homology"/>
<dbReference type="Gene3D" id="1.10.150.280">
    <property type="entry name" value="AF1531-like domain"/>
    <property type="match status" value="1"/>
</dbReference>
<keyword evidence="6" id="KW-0206">Cytoskeleton</keyword>
<dbReference type="InterPro" id="IPR010994">
    <property type="entry name" value="RuvA_2-like"/>
</dbReference>
<evidence type="ECO:0000259" key="10">
    <source>
        <dbReference type="PROSITE" id="PS50067"/>
    </source>
</evidence>
<dbReference type="PANTHER" id="PTHR47969">
    <property type="entry name" value="CHROMOSOME-ASSOCIATED KINESIN KIF4A-RELATED"/>
    <property type="match status" value="1"/>
</dbReference>
<comment type="caution">
    <text evidence="11">The sequence shown here is derived from an EMBL/GenBank/DDBJ whole genome shotgun (WGS) entry which is preliminary data.</text>
</comment>
<dbReference type="InterPro" id="IPR019821">
    <property type="entry name" value="Kinesin_motor_CS"/>
</dbReference>
<name>A0AAN9AKY4_9CAEN</name>
<dbReference type="SUPFAM" id="SSF47781">
    <property type="entry name" value="RuvA domain 2-like"/>
    <property type="match status" value="1"/>
</dbReference>
<gene>
    <name evidence="11" type="ORF">V1264_022623</name>
</gene>
<keyword evidence="6" id="KW-0963">Cytoplasm</keyword>
<feature type="compositionally biased region" description="Low complexity" evidence="9">
    <location>
        <begin position="404"/>
        <end position="420"/>
    </location>
</feature>
<dbReference type="Proteomes" id="UP001374579">
    <property type="component" value="Unassembled WGS sequence"/>
</dbReference>
<dbReference type="GO" id="GO:0007052">
    <property type="term" value="P:mitotic spindle organization"/>
    <property type="evidence" value="ECO:0007669"/>
    <property type="project" value="TreeGrafter"/>
</dbReference>
<dbReference type="GO" id="GO:0005524">
    <property type="term" value="F:ATP binding"/>
    <property type="evidence" value="ECO:0007669"/>
    <property type="project" value="UniProtKB-UniRule"/>
</dbReference>
<dbReference type="GO" id="GO:0008017">
    <property type="term" value="F:microtubule binding"/>
    <property type="evidence" value="ECO:0007669"/>
    <property type="project" value="InterPro"/>
</dbReference>
<dbReference type="GO" id="GO:0005875">
    <property type="term" value="C:microtubule associated complex"/>
    <property type="evidence" value="ECO:0007669"/>
    <property type="project" value="TreeGrafter"/>
</dbReference>
<feature type="binding site" evidence="7">
    <location>
        <begin position="116"/>
        <end position="123"/>
    </location>
    <ligand>
        <name>ATP</name>
        <dbReference type="ChEBI" id="CHEBI:30616"/>
    </ligand>
</feature>